<evidence type="ECO:0000313" key="3">
    <source>
        <dbReference type="Proteomes" id="UP000193411"/>
    </source>
</evidence>
<gene>
    <name evidence="2" type="ORF">BCR44DRAFT_168773</name>
</gene>
<organism evidence="2 3">
    <name type="scientific">Catenaria anguillulae PL171</name>
    <dbReference type="NCBI Taxonomy" id="765915"/>
    <lineage>
        <taxon>Eukaryota</taxon>
        <taxon>Fungi</taxon>
        <taxon>Fungi incertae sedis</taxon>
        <taxon>Blastocladiomycota</taxon>
        <taxon>Blastocladiomycetes</taxon>
        <taxon>Blastocladiales</taxon>
        <taxon>Catenariaceae</taxon>
        <taxon>Catenaria</taxon>
    </lineage>
</organism>
<sequence>MPSEAVDVTTTHAIAPQPKPGRKFSNLGDAIATMTPDQVSQAVQSSKRSLEEVQMPPAPLKKSRKNEPEFDGDIVIDKNEASKWDGDVSRHIRARLVAMLPTDFNSAVRVLYLVSGVQGRVLDHDNVLHVAGPSQGGIARAQGLCCPICASSEGIPARRQGPGWRHLRHQFRFPHILCGPRPARRLACGPGLLNVAFWRRR</sequence>
<name>A0A1Y2HGZ8_9FUNG</name>
<dbReference type="AlphaFoldDB" id="A0A1Y2HGZ8"/>
<feature type="region of interest" description="Disordered" evidence="1">
    <location>
        <begin position="1"/>
        <end position="69"/>
    </location>
</feature>
<evidence type="ECO:0000256" key="1">
    <source>
        <dbReference type="SAM" id="MobiDB-lite"/>
    </source>
</evidence>
<keyword evidence="3" id="KW-1185">Reference proteome</keyword>
<reference evidence="2 3" key="1">
    <citation type="submission" date="2016-07" db="EMBL/GenBank/DDBJ databases">
        <title>Pervasive Adenine N6-methylation of Active Genes in Fungi.</title>
        <authorList>
            <consortium name="DOE Joint Genome Institute"/>
            <person name="Mondo S.J."/>
            <person name="Dannebaum R.O."/>
            <person name="Kuo R.C."/>
            <person name="Labutti K."/>
            <person name="Haridas S."/>
            <person name="Kuo A."/>
            <person name="Salamov A."/>
            <person name="Ahrendt S.R."/>
            <person name="Lipzen A."/>
            <person name="Sullivan W."/>
            <person name="Andreopoulos W.B."/>
            <person name="Clum A."/>
            <person name="Lindquist E."/>
            <person name="Daum C."/>
            <person name="Ramamoorthy G.K."/>
            <person name="Gryganskyi A."/>
            <person name="Culley D."/>
            <person name="Magnuson J.K."/>
            <person name="James T.Y."/>
            <person name="O'Malley M.A."/>
            <person name="Stajich J.E."/>
            <person name="Spatafora J.W."/>
            <person name="Visel A."/>
            <person name="Grigoriev I.V."/>
        </authorList>
    </citation>
    <scope>NUCLEOTIDE SEQUENCE [LARGE SCALE GENOMIC DNA]</scope>
    <source>
        <strain evidence="2 3">PL171</strain>
    </source>
</reference>
<feature type="compositionally biased region" description="Polar residues" evidence="1">
    <location>
        <begin position="35"/>
        <end position="47"/>
    </location>
</feature>
<dbReference type="Proteomes" id="UP000193411">
    <property type="component" value="Unassembled WGS sequence"/>
</dbReference>
<protein>
    <submittedName>
        <fullName evidence="2">Uncharacterized protein</fullName>
    </submittedName>
</protein>
<comment type="caution">
    <text evidence="2">The sequence shown here is derived from an EMBL/GenBank/DDBJ whole genome shotgun (WGS) entry which is preliminary data.</text>
</comment>
<proteinExistence type="predicted"/>
<accession>A0A1Y2HGZ8</accession>
<dbReference type="EMBL" id="MCFL01000040">
    <property type="protein sequence ID" value="ORZ32963.1"/>
    <property type="molecule type" value="Genomic_DNA"/>
</dbReference>
<evidence type="ECO:0000313" key="2">
    <source>
        <dbReference type="EMBL" id="ORZ32963.1"/>
    </source>
</evidence>